<dbReference type="EMBL" id="VKGK01000002">
    <property type="protein sequence ID" value="TRY15966.1"/>
    <property type="molecule type" value="Genomic_DNA"/>
</dbReference>
<keyword evidence="3" id="KW-1185">Reference proteome</keyword>
<dbReference type="InterPro" id="IPR012902">
    <property type="entry name" value="N_methyl_site"/>
</dbReference>
<organism evidence="2 3">
    <name type="scientific">Shewanella hanedai</name>
    <name type="common">Alteromonas hanedai</name>
    <dbReference type="NCBI Taxonomy" id="25"/>
    <lineage>
        <taxon>Bacteria</taxon>
        <taxon>Pseudomonadati</taxon>
        <taxon>Pseudomonadota</taxon>
        <taxon>Gammaproteobacteria</taxon>
        <taxon>Alteromonadales</taxon>
        <taxon>Shewanellaceae</taxon>
        <taxon>Shewanella</taxon>
    </lineage>
</organism>
<evidence type="ECO:0000313" key="3">
    <source>
        <dbReference type="Proteomes" id="UP000318126"/>
    </source>
</evidence>
<evidence type="ECO:0000313" key="2">
    <source>
        <dbReference type="EMBL" id="TRY15966.1"/>
    </source>
</evidence>
<accession>A0A553JU50</accession>
<protein>
    <submittedName>
        <fullName evidence="2">Type II secretion system protein</fullName>
    </submittedName>
</protein>
<reference evidence="3" key="1">
    <citation type="submission" date="2019-07" db="EMBL/GenBank/DDBJ databases">
        <title>Shewanella sp. YLB-08 draft genomic sequence.</title>
        <authorList>
            <person name="Yu L."/>
        </authorList>
    </citation>
    <scope>NUCLEOTIDE SEQUENCE [LARGE SCALE GENOMIC DNA]</scope>
    <source>
        <strain evidence="3">JCM 20706</strain>
    </source>
</reference>
<keyword evidence="1" id="KW-0472">Membrane</keyword>
<evidence type="ECO:0000256" key="1">
    <source>
        <dbReference type="SAM" id="Phobius"/>
    </source>
</evidence>
<keyword evidence="1" id="KW-0812">Transmembrane</keyword>
<sequence>MNRLRSSTGFTLIELVVVIIILGILAVVAAPKFLNLSQDAHDARAKAVFAAFTSGVKMYHSCWLVGGHSGYTTDLACYGDGTLDSTITGFPLGTDTSSSELGTRLQGDFCAEIWQGLLENNEFVLATHFDWQTVPDVDIAYWYGGGPIDTANPSQTFCYYNYVSDDRTLGSENWTLKYYPTDGNTEVSRTTLSP</sequence>
<dbReference type="Pfam" id="PF07963">
    <property type="entry name" value="N_methyl"/>
    <property type="match status" value="1"/>
</dbReference>
<comment type="caution">
    <text evidence="2">The sequence shown here is derived from an EMBL/GenBank/DDBJ whole genome shotgun (WGS) entry which is preliminary data.</text>
</comment>
<keyword evidence="1" id="KW-1133">Transmembrane helix</keyword>
<dbReference type="InterPro" id="IPR045584">
    <property type="entry name" value="Pilin-like"/>
</dbReference>
<dbReference type="PROSITE" id="PS00409">
    <property type="entry name" value="PROKAR_NTER_METHYL"/>
    <property type="match status" value="1"/>
</dbReference>
<name>A0A553JU50_SHEHA</name>
<feature type="transmembrane region" description="Helical" evidence="1">
    <location>
        <begin position="12"/>
        <end position="34"/>
    </location>
</feature>
<proteinExistence type="predicted"/>
<dbReference type="OrthoDB" id="6197717at2"/>
<dbReference type="NCBIfam" id="TIGR02532">
    <property type="entry name" value="IV_pilin_GFxxxE"/>
    <property type="match status" value="1"/>
</dbReference>
<dbReference type="PANTHER" id="PTHR30093:SF7">
    <property type="entry name" value="MSHA MAJOR PILIN SUBUNIT MSHA"/>
    <property type="match status" value="1"/>
</dbReference>
<dbReference type="SUPFAM" id="SSF54523">
    <property type="entry name" value="Pili subunits"/>
    <property type="match status" value="1"/>
</dbReference>
<dbReference type="RefSeq" id="WP_143563061.1">
    <property type="nucleotide sequence ID" value="NZ_BMPL01000002.1"/>
</dbReference>
<dbReference type="Gene3D" id="3.30.700.10">
    <property type="entry name" value="Glycoprotein, Type 4 Pilin"/>
    <property type="match status" value="1"/>
</dbReference>
<gene>
    <name evidence="2" type="ORF">FN961_03040</name>
</gene>
<dbReference type="Proteomes" id="UP000318126">
    <property type="component" value="Unassembled WGS sequence"/>
</dbReference>
<dbReference type="AlphaFoldDB" id="A0A553JU50"/>
<dbReference type="PANTHER" id="PTHR30093">
    <property type="entry name" value="GENERAL SECRETION PATHWAY PROTEIN G"/>
    <property type="match status" value="1"/>
</dbReference>